<protein>
    <submittedName>
        <fullName evidence="1">Uncharacterized protein</fullName>
    </submittedName>
</protein>
<accession>A0A2A2TPP9</accession>
<reference evidence="1 2" key="1">
    <citation type="submission" date="2017-08" db="EMBL/GenBank/DDBJ databases">
        <title>Draft genome sequence of filamentous cyanobacterium Calothrix elsteri CCALA 953.</title>
        <authorList>
            <person name="Gagunashvili A.N."/>
            <person name="Elster J."/>
            <person name="Andresson O.S."/>
        </authorList>
    </citation>
    <scope>NUCLEOTIDE SEQUENCE [LARGE SCALE GENOMIC DNA]</scope>
    <source>
        <strain evidence="1 2">CCALA 953</strain>
    </source>
</reference>
<sequence length="425" mass="48436">MENFKRLLALEDSRLAWILRLGLQGLQVQLEQALQSENSDLGTIICQELIEELDSLLSSKNLGKNSYSGDKINYPEHNPNDNLNEINISDINEINHPDTIVYSVSTWEDALEPIIENTKKETIDKFQLQNIIEALQTDKELSQYIGEYKFHSSSDEELWNEIQRLLLRIPEKQAQIWRDRTLKLAAELGAIADHKVYKQLPFNRCEIMYPGLIGTINSTGLCLSDRIPISSQLVTENTPEELKFLAGVVSTCIKFIHIDTSLHHALKSVDRFGVRSLNSDSERSKYATALLERFHRVQITTNQVTTNQITTNQADPIAALRARLDLDEAIHSLVYLPPCDRYSWWGKLQQESRRTLDIAIERVRNTGNQIQIRPLWGTYADIYAYSKDDLLLDVGGIPGEVSACLRVYAKINDEVLPGRVLFRSS</sequence>
<evidence type="ECO:0000313" key="1">
    <source>
        <dbReference type="EMBL" id="PAX60491.1"/>
    </source>
</evidence>
<proteinExistence type="predicted"/>
<dbReference type="EMBL" id="NTFS01000009">
    <property type="protein sequence ID" value="PAX60491.1"/>
    <property type="molecule type" value="Genomic_DNA"/>
</dbReference>
<dbReference type="RefSeq" id="WP_095720036.1">
    <property type="nucleotide sequence ID" value="NZ_NTFS01000009.1"/>
</dbReference>
<organism evidence="1 2">
    <name type="scientific">Brunnivagina elsteri CCALA 953</name>
    <dbReference type="NCBI Taxonomy" id="987040"/>
    <lineage>
        <taxon>Bacteria</taxon>
        <taxon>Bacillati</taxon>
        <taxon>Cyanobacteriota</taxon>
        <taxon>Cyanophyceae</taxon>
        <taxon>Nostocales</taxon>
        <taxon>Calotrichaceae</taxon>
        <taxon>Brunnivagina</taxon>
    </lineage>
</organism>
<name>A0A2A2TPP9_9CYAN</name>
<evidence type="ECO:0000313" key="2">
    <source>
        <dbReference type="Proteomes" id="UP000218238"/>
    </source>
</evidence>
<comment type="caution">
    <text evidence="1">The sequence shown here is derived from an EMBL/GenBank/DDBJ whole genome shotgun (WGS) entry which is preliminary data.</text>
</comment>
<dbReference type="Proteomes" id="UP000218238">
    <property type="component" value="Unassembled WGS sequence"/>
</dbReference>
<gene>
    <name evidence="1" type="ORF">CK510_01695</name>
</gene>
<dbReference type="AlphaFoldDB" id="A0A2A2TPP9"/>
<dbReference type="OrthoDB" id="466141at2"/>
<keyword evidence="2" id="KW-1185">Reference proteome</keyword>